<dbReference type="AlphaFoldDB" id="A0A8J2NJN8"/>
<sequence length="868" mass="99773">MDLYRLLALSENPQGCQGRNRLHVDALLNCAYPSITAKELRFEDYAKREPKMFFSRAELNEYFRPRVNELLGCRCDDCTEARREGNDEMSLSDKKRRVQSHPWILGLMIYLGKLHYIYYWIKWDYFDYKGELKPGIMDDGRVKKELINPDFDRSIFHEAYLRAVSMFSPMTFEIKDNETCPYWEPPESCRFPYSNEQSISTKGFYGILTKVEILPEHLDQNMKDIMRRYPTSGTNAGGDRKSMERNVLAMVSKIGRPASDNMITLLFSYKWKEQIHFLFPFIEINLEQVLRQNKCPRDHSSKLGPDEQLPEHWLWSELKGVCYALSVFHNMMKSPFEDNKAIVIGLHFDLKPANILVTTDGKLKVTDFGQSIIQIHGNGEDMTVPHNPGDSRYAAPESRPTLDYMKDGPEDIQVLLNYDVWSLGCIMVEVLIHMLDLKTLEGFDLELAKEGNTGFFTGTHLKQCVISSLQDFQAKFNNTPQVHYMTAVTELIHRMLSHDIKERPYSLEVFDELQRAEDDLADPSKQQDRITPEVKAYNLTDGMGFKELGWPNGHSIVSFADNAMGIVRNQELAGSDSSEELQDRNKHLSRSLWFGELIEEEELMCSREEVVELSRWCFSPTYLFRGQTNGNGRFECRLFPIMELQGQRKSYDLAFIFEFESLEDALLFQGTLLKKTIFPPIRGTVESMISKKPGRWSREQRQPPELNHQPVHIQLWAEDKPKHYKPVVLSLIGPTSTAVSDSSSTAPTTPVERPNIDKSKIMVIFLEGLGPLKDVVNNGYRVFKAGSNPEGKQFVNIVNDSALNHQSYVVRQLPVQPAWENQDLNETLHASSSILLEVGYQKPPEADDEGSFKVKDMKLVLETRDGEI</sequence>
<evidence type="ECO:0000313" key="2">
    <source>
        <dbReference type="EMBL" id="CAG7560619.1"/>
    </source>
</evidence>
<dbReference type="GO" id="GO:0005524">
    <property type="term" value="F:ATP binding"/>
    <property type="evidence" value="ECO:0007669"/>
    <property type="project" value="InterPro"/>
</dbReference>
<dbReference type="PANTHER" id="PTHR44305:SF24">
    <property type="entry name" value="TYROSINE-PROTEIN KINASE C03B1.5-RELATED"/>
    <property type="match status" value="1"/>
</dbReference>
<name>A0A8J2NJN8_FUSEQ</name>
<organism evidence="2 3">
    <name type="scientific">Fusarium equiseti</name>
    <name type="common">Fusarium scirpi</name>
    <dbReference type="NCBI Taxonomy" id="61235"/>
    <lineage>
        <taxon>Eukaryota</taxon>
        <taxon>Fungi</taxon>
        <taxon>Dikarya</taxon>
        <taxon>Ascomycota</taxon>
        <taxon>Pezizomycotina</taxon>
        <taxon>Sordariomycetes</taxon>
        <taxon>Hypocreomycetidae</taxon>
        <taxon>Hypocreales</taxon>
        <taxon>Nectriaceae</taxon>
        <taxon>Fusarium</taxon>
        <taxon>Fusarium incarnatum-equiseti species complex</taxon>
    </lineage>
</organism>
<dbReference type="SMART" id="SM00220">
    <property type="entry name" value="S_TKc"/>
    <property type="match status" value="1"/>
</dbReference>
<feature type="domain" description="Protein kinase" evidence="1">
    <location>
        <begin position="193"/>
        <end position="520"/>
    </location>
</feature>
<dbReference type="InterPro" id="IPR000719">
    <property type="entry name" value="Prot_kinase_dom"/>
</dbReference>
<reference evidence="2" key="1">
    <citation type="submission" date="2021-05" db="EMBL/GenBank/DDBJ databases">
        <authorList>
            <person name="Khan N."/>
        </authorList>
    </citation>
    <scope>NUCLEOTIDE SEQUENCE</scope>
</reference>
<comment type="caution">
    <text evidence="2">The sequence shown here is derived from an EMBL/GenBank/DDBJ whole genome shotgun (WGS) entry which is preliminary data.</text>
</comment>
<dbReference type="PROSITE" id="PS50011">
    <property type="entry name" value="PROTEIN_KINASE_DOM"/>
    <property type="match status" value="1"/>
</dbReference>
<accession>A0A8J2NJN8</accession>
<gene>
    <name evidence="2" type="ORF">FEQUK3_LOCUS6298</name>
</gene>
<dbReference type="Pfam" id="PF00069">
    <property type="entry name" value="Pkinase"/>
    <property type="match status" value="1"/>
</dbReference>
<dbReference type="Proteomes" id="UP000693738">
    <property type="component" value="Unassembled WGS sequence"/>
</dbReference>
<dbReference type="GO" id="GO:0004672">
    <property type="term" value="F:protein kinase activity"/>
    <property type="evidence" value="ECO:0007669"/>
    <property type="project" value="InterPro"/>
</dbReference>
<dbReference type="EMBL" id="CAJSTJ010000136">
    <property type="protein sequence ID" value="CAG7560619.1"/>
    <property type="molecule type" value="Genomic_DNA"/>
</dbReference>
<dbReference type="InterPro" id="IPR053083">
    <property type="entry name" value="TF_kinase-domain_protein"/>
</dbReference>
<proteinExistence type="predicted"/>
<evidence type="ECO:0000313" key="3">
    <source>
        <dbReference type="Proteomes" id="UP000693738"/>
    </source>
</evidence>
<protein>
    <recommendedName>
        <fullName evidence="1">Protein kinase domain-containing protein</fullName>
    </recommendedName>
</protein>
<evidence type="ECO:0000259" key="1">
    <source>
        <dbReference type="PROSITE" id="PS50011"/>
    </source>
</evidence>
<dbReference type="PANTHER" id="PTHR44305">
    <property type="entry name" value="SI:DKEY-192D15.2-RELATED"/>
    <property type="match status" value="1"/>
</dbReference>